<dbReference type="PANTHER" id="PTHR31297">
    <property type="entry name" value="GLUCAN ENDO-1,6-BETA-GLUCOSIDASE B"/>
    <property type="match status" value="1"/>
</dbReference>
<sequence>MRFTSFGLAAIALALTADNAEALPAIKSYRGVSRYVGQNMANLPAPPMQDPRSISGARRMRLSSNEHLEETYLDELHYVPMDGSSADGQSQFWTNVQHRLENAISRLDQVTSMLGVSNALPVSKAANAVQSAAKSLGFSFSVNNKASGSTPGFTFHFNVSEPMKWGEEAELSAESRKDGMIHNKALPNLPNDSGFNYTTDKVRGVNLGNWLLFEAWMDSSLMDQLNTHAINAPWPNPIVDEWTAGLYSDKGWASYVLQKHFDEWMTEDDWKQIADAGLNHVRIPVPYFMFSEAVGPNAPYLTLNRFAKLKEGVQLAKKYGLKVWIDLHGVPGSQNGFDNSGRSGPVNWANNPSYYTQTQYAFNRLVTEFVQDDYLGTVTAIEAVNEPKGNVVPAVQSLLNKYYPWARNKVAKPDGWSDYSTMLLAVHDAFQGLQYWQNFWTGRARHRVLLDTHPYFVYSDAEKKMKDTARLQEVCDLLPSFRKSQQYYPSIAGEFGVNGPSGDRAADRNLPVGPVKFPSGPSYPYSVKYMAFMARNFRTQQYVYEQGGGWIMWSWRNDNNPDWSYRTGLQYGWIPKDLDATPYGADPCSTIPGLQALADSGAAELEWADLPLLPGWFFSRSAWLPGFLYTISR</sequence>
<dbReference type="Gene3D" id="3.20.20.80">
    <property type="entry name" value="Glycosidases"/>
    <property type="match status" value="1"/>
</dbReference>
<dbReference type="OrthoDB" id="1887033at2759"/>
<evidence type="ECO:0000313" key="8">
    <source>
        <dbReference type="Proteomes" id="UP000246740"/>
    </source>
</evidence>
<dbReference type="SUPFAM" id="SSF51445">
    <property type="entry name" value="(Trans)glycosidases"/>
    <property type="match status" value="1"/>
</dbReference>
<dbReference type="InterPro" id="IPR017853">
    <property type="entry name" value="GH"/>
</dbReference>
<feature type="domain" description="Glycoside hydrolase family 5" evidence="6">
    <location>
        <begin position="265"/>
        <end position="558"/>
    </location>
</feature>
<keyword evidence="2 4" id="KW-0378">Hydrolase</keyword>
<dbReference type="GO" id="GO:0009251">
    <property type="term" value="P:glucan catabolic process"/>
    <property type="evidence" value="ECO:0007669"/>
    <property type="project" value="TreeGrafter"/>
</dbReference>
<evidence type="ECO:0000256" key="2">
    <source>
        <dbReference type="ARBA" id="ARBA00022801"/>
    </source>
</evidence>
<reference evidence="7 8" key="1">
    <citation type="journal article" date="2018" name="Mol. Biol. Evol.">
        <title>Broad Genomic Sampling Reveals a Smut Pathogenic Ancestry of the Fungal Clade Ustilaginomycotina.</title>
        <authorList>
            <person name="Kijpornyongpan T."/>
            <person name="Mondo S.J."/>
            <person name="Barry K."/>
            <person name="Sandor L."/>
            <person name="Lee J."/>
            <person name="Lipzen A."/>
            <person name="Pangilinan J."/>
            <person name="LaButti K."/>
            <person name="Hainaut M."/>
            <person name="Henrissat B."/>
            <person name="Grigoriev I.V."/>
            <person name="Spatafora J.W."/>
            <person name="Aime M.C."/>
        </authorList>
    </citation>
    <scope>NUCLEOTIDE SEQUENCE [LARGE SCALE GENOMIC DNA]</scope>
    <source>
        <strain evidence="7 8">MCA 3645</strain>
    </source>
</reference>
<dbReference type="FunFam" id="3.20.20.80:FF:000140">
    <property type="entry name" value="Glucan 1,3-beta-glucosidase 2"/>
    <property type="match status" value="1"/>
</dbReference>
<keyword evidence="5" id="KW-0732">Signal</keyword>
<evidence type="ECO:0000313" key="7">
    <source>
        <dbReference type="EMBL" id="PWZ00878.1"/>
    </source>
</evidence>
<dbReference type="GO" id="GO:0009986">
    <property type="term" value="C:cell surface"/>
    <property type="evidence" value="ECO:0007669"/>
    <property type="project" value="TreeGrafter"/>
</dbReference>
<dbReference type="InterPro" id="IPR001547">
    <property type="entry name" value="Glyco_hydro_5"/>
</dbReference>
<keyword evidence="8" id="KW-1185">Reference proteome</keyword>
<dbReference type="AlphaFoldDB" id="A0A317XSK4"/>
<feature type="signal peptide" evidence="5">
    <location>
        <begin position="1"/>
        <end position="22"/>
    </location>
</feature>
<gene>
    <name evidence="7" type="ORF">BCV70DRAFT_84130</name>
</gene>
<evidence type="ECO:0000259" key="6">
    <source>
        <dbReference type="Pfam" id="PF00150"/>
    </source>
</evidence>
<protein>
    <submittedName>
        <fullName evidence="7">Glycoside hydrolase</fullName>
    </submittedName>
</protein>
<dbReference type="Pfam" id="PF00150">
    <property type="entry name" value="Cellulase"/>
    <property type="match status" value="1"/>
</dbReference>
<dbReference type="GO" id="GO:0005576">
    <property type="term" value="C:extracellular region"/>
    <property type="evidence" value="ECO:0007669"/>
    <property type="project" value="TreeGrafter"/>
</dbReference>
<evidence type="ECO:0000256" key="5">
    <source>
        <dbReference type="SAM" id="SignalP"/>
    </source>
</evidence>
<dbReference type="EMBL" id="KZ819191">
    <property type="protein sequence ID" value="PWZ00878.1"/>
    <property type="molecule type" value="Genomic_DNA"/>
</dbReference>
<proteinExistence type="inferred from homology"/>
<dbReference type="PANTHER" id="PTHR31297:SF42">
    <property type="entry name" value="GLYCOSIDE HYDROLASE FAMILY 5 DOMAIN-CONTAINING PROTEIN"/>
    <property type="match status" value="1"/>
</dbReference>
<organism evidence="7 8">
    <name type="scientific">Testicularia cyperi</name>
    <dbReference type="NCBI Taxonomy" id="1882483"/>
    <lineage>
        <taxon>Eukaryota</taxon>
        <taxon>Fungi</taxon>
        <taxon>Dikarya</taxon>
        <taxon>Basidiomycota</taxon>
        <taxon>Ustilaginomycotina</taxon>
        <taxon>Ustilaginomycetes</taxon>
        <taxon>Ustilaginales</taxon>
        <taxon>Anthracoideaceae</taxon>
        <taxon>Testicularia</taxon>
    </lineage>
</organism>
<accession>A0A317XSK4</accession>
<name>A0A317XSK4_9BASI</name>
<dbReference type="InterPro" id="IPR050386">
    <property type="entry name" value="Glycosyl_hydrolase_5"/>
</dbReference>
<evidence type="ECO:0000256" key="3">
    <source>
        <dbReference type="ARBA" id="ARBA00023295"/>
    </source>
</evidence>
<evidence type="ECO:0000256" key="4">
    <source>
        <dbReference type="RuleBase" id="RU361153"/>
    </source>
</evidence>
<evidence type="ECO:0000256" key="1">
    <source>
        <dbReference type="ARBA" id="ARBA00005641"/>
    </source>
</evidence>
<feature type="chain" id="PRO_5016298298" evidence="5">
    <location>
        <begin position="23"/>
        <end position="633"/>
    </location>
</feature>
<dbReference type="GO" id="GO:0008422">
    <property type="term" value="F:beta-glucosidase activity"/>
    <property type="evidence" value="ECO:0007669"/>
    <property type="project" value="TreeGrafter"/>
</dbReference>
<dbReference type="Proteomes" id="UP000246740">
    <property type="component" value="Unassembled WGS sequence"/>
</dbReference>
<dbReference type="InParanoid" id="A0A317XSK4"/>
<comment type="similarity">
    <text evidence="1 4">Belongs to the glycosyl hydrolase 5 (cellulase A) family.</text>
</comment>
<keyword evidence="3 4" id="KW-0326">Glycosidase</keyword>